<evidence type="ECO:0000313" key="2">
    <source>
        <dbReference type="Proteomes" id="UP000464620"/>
    </source>
</evidence>
<proteinExistence type="predicted"/>
<name>A0A6B9VGA1_ARAHY</name>
<evidence type="ECO:0000313" key="1">
    <source>
        <dbReference type="EMBL" id="QHN79218.1"/>
    </source>
</evidence>
<accession>A0A6B9VGA1</accession>
<gene>
    <name evidence="1" type="ORF">DS421_19g668190</name>
</gene>
<organism evidence="1 2">
    <name type="scientific">Arachis hypogaea</name>
    <name type="common">Peanut</name>
    <dbReference type="NCBI Taxonomy" id="3818"/>
    <lineage>
        <taxon>Eukaryota</taxon>
        <taxon>Viridiplantae</taxon>
        <taxon>Streptophyta</taxon>
        <taxon>Embryophyta</taxon>
        <taxon>Tracheophyta</taxon>
        <taxon>Spermatophyta</taxon>
        <taxon>Magnoliopsida</taxon>
        <taxon>eudicotyledons</taxon>
        <taxon>Gunneridae</taxon>
        <taxon>Pentapetalae</taxon>
        <taxon>rosids</taxon>
        <taxon>fabids</taxon>
        <taxon>Fabales</taxon>
        <taxon>Fabaceae</taxon>
        <taxon>Papilionoideae</taxon>
        <taxon>50 kb inversion clade</taxon>
        <taxon>dalbergioids sensu lato</taxon>
        <taxon>Dalbergieae</taxon>
        <taxon>Pterocarpus clade</taxon>
        <taxon>Arachis</taxon>
    </lineage>
</organism>
<dbReference type="Proteomes" id="UP000464620">
    <property type="component" value="Chromosome B09"/>
</dbReference>
<protein>
    <submittedName>
        <fullName evidence="1">Uncharacterized protein</fullName>
    </submittedName>
</protein>
<dbReference type="AlphaFoldDB" id="A0A6B9VGA1"/>
<sequence length="246" mass="26637">MMMTMKGEGKLPSCRRSLAVPPLQPLPLSCPDQPRPSPLLLFFPVSDLLERRDLVVAAASSRTLMMMTMKGEGKPPSCRRSLAVPPLQPLPLSCPDQPRPSPLLLFFSVSDLLERRDLVVAAASSRTLMMMTMKGERKPPSCRRSLAVPPLQPLPLSCPDQPRPSPLLLFFPVLDLLEPELTAGEPLLLHHGAATWSLPCFTTTQQRGVSSVSPPPASLPAFPPSVPVAEGIRATTTCYPPSSPLI</sequence>
<dbReference type="EMBL" id="CP031001">
    <property type="protein sequence ID" value="QHN79218.1"/>
    <property type="molecule type" value="Genomic_DNA"/>
</dbReference>
<reference evidence="1 2" key="1">
    <citation type="submission" date="2020-01" db="EMBL/GenBank/DDBJ databases">
        <title>Genome sequence of Arachis hypogaea, cultivar Shitouqi.</title>
        <authorList>
            <person name="Zhuang W."/>
            <person name="Chen H."/>
            <person name="Varshney R."/>
            <person name="Wang D."/>
            <person name="Ming R."/>
        </authorList>
    </citation>
    <scope>NUCLEOTIDE SEQUENCE [LARGE SCALE GENOMIC DNA]</scope>
    <source>
        <tissue evidence="1">Young leaf</tissue>
    </source>
</reference>